<dbReference type="Proteomes" id="UP000886742">
    <property type="component" value="Unassembled WGS sequence"/>
</dbReference>
<comment type="caution">
    <text evidence="1">The sequence shown here is derived from an EMBL/GenBank/DDBJ whole genome shotgun (WGS) entry which is preliminary data.</text>
</comment>
<proteinExistence type="predicted"/>
<sequence>MKKYFIVVSIGITVSTNALCEINVCGNVHNYNTLLNYGGTSGYTVYTVMSATPDDNGVLAGYSSGDCVCVKCAIKSGNTYTGCTAYDESNWPYPGYGYPSDWKTHCTEETPEPETCAWDEYLDGLSCQPCPTGSYGAYESYITHQETECAYCDNNYYWNDSMKQCMPCPGGGQTNSPLYQNSHISITKCYLPTDKEYSDSTGKYSYTQNCYYTN</sequence>
<gene>
    <name evidence="1" type="ORF">IAD02_01725</name>
</gene>
<evidence type="ECO:0000313" key="2">
    <source>
        <dbReference type="Proteomes" id="UP000886742"/>
    </source>
</evidence>
<reference evidence="1" key="1">
    <citation type="submission" date="2020-10" db="EMBL/GenBank/DDBJ databases">
        <authorList>
            <person name="Gilroy R."/>
        </authorList>
    </citation>
    <scope>NUCLEOTIDE SEQUENCE</scope>
    <source>
        <strain evidence="1">ChiGjej3B3-5194</strain>
    </source>
</reference>
<dbReference type="EMBL" id="DVJI01000008">
    <property type="protein sequence ID" value="HIS70688.1"/>
    <property type="molecule type" value="Genomic_DNA"/>
</dbReference>
<reference evidence="1" key="2">
    <citation type="journal article" date="2021" name="PeerJ">
        <title>Extensive microbial diversity within the chicken gut microbiome revealed by metagenomics and culture.</title>
        <authorList>
            <person name="Gilroy R."/>
            <person name="Ravi A."/>
            <person name="Getino M."/>
            <person name="Pursley I."/>
            <person name="Horton D.L."/>
            <person name="Alikhan N.F."/>
            <person name="Baker D."/>
            <person name="Gharbi K."/>
            <person name="Hall N."/>
            <person name="Watson M."/>
            <person name="Adriaenssens E.M."/>
            <person name="Foster-Nyarko E."/>
            <person name="Jarju S."/>
            <person name="Secka A."/>
            <person name="Antonio M."/>
            <person name="Oren A."/>
            <person name="Chaudhuri R.R."/>
            <person name="La Ragione R."/>
            <person name="Hildebrand F."/>
            <person name="Pallen M.J."/>
        </authorList>
    </citation>
    <scope>NUCLEOTIDE SEQUENCE</scope>
    <source>
        <strain evidence="1">ChiGjej3B3-5194</strain>
    </source>
</reference>
<evidence type="ECO:0000313" key="1">
    <source>
        <dbReference type="EMBL" id="HIS70688.1"/>
    </source>
</evidence>
<protein>
    <recommendedName>
        <fullName evidence="3">Tyrosine-protein kinase ephrin type A/B receptor-like domain-containing protein</fullName>
    </recommendedName>
</protein>
<name>A0A9D1JW78_9PROT</name>
<dbReference type="AlphaFoldDB" id="A0A9D1JW78"/>
<evidence type="ECO:0008006" key="3">
    <source>
        <dbReference type="Google" id="ProtNLM"/>
    </source>
</evidence>
<accession>A0A9D1JW78</accession>
<organism evidence="1 2">
    <name type="scientific">Candidatus Enterousia intestinigallinarum</name>
    <dbReference type="NCBI Taxonomy" id="2840790"/>
    <lineage>
        <taxon>Bacteria</taxon>
        <taxon>Pseudomonadati</taxon>
        <taxon>Pseudomonadota</taxon>
        <taxon>Alphaproteobacteria</taxon>
        <taxon>Candidatus Enterousia</taxon>
    </lineage>
</organism>